<dbReference type="InterPro" id="IPR052727">
    <property type="entry name" value="Rab4/Rab5_effector"/>
</dbReference>
<accession>A0AAV2YKG2</accession>
<keyword evidence="3" id="KW-1185">Reference proteome</keyword>
<name>A0AAV2YKG2_9STRA</name>
<dbReference type="EMBL" id="DAKRPA010000243">
    <property type="protein sequence ID" value="DAZ94575.1"/>
    <property type="molecule type" value="Genomic_DNA"/>
</dbReference>
<reference evidence="2" key="2">
    <citation type="journal article" date="2023" name="Microbiol Resour">
        <title>Decontamination and Annotation of the Draft Genome Sequence of the Oomycete Lagenidium giganteum ARSEF 373.</title>
        <authorList>
            <person name="Morgan W.R."/>
            <person name="Tartar A."/>
        </authorList>
    </citation>
    <scope>NUCLEOTIDE SEQUENCE</scope>
    <source>
        <strain evidence="2">ARSEF 373</strain>
    </source>
</reference>
<dbReference type="Proteomes" id="UP001146120">
    <property type="component" value="Unassembled WGS sequence"/>
</dbReference>
<sequence>MSRFARTADLSHEEAATVTRLADLLLRDLIDSYEHHAFSSQMQVDKKRWKLLKKKDQLAVYKLRKEADAIGMESVARAETAAPVLMTTGTIAGQMEDVLYGLYTDTTLGMKLKSSYCQEGVTDAEVLSTIEGPTLDEPFRFLGVKWLAQQHGSAAGAASSSFVKRHGLLFLESTGITTTTRGEQLGYHIVHSVNLRSLAHLGSTSASIVRAKLSMCQLFRQKSSGSSIDVFVKGFYDPQGEMMQFVATNIAADLMLNTVSSTLECAHLKKLAWQAHQTMRRRRMSRAATMAPSAACGVCERKTGGMLQRSHVACTMCSQMVCARCSVMKRLSFSMGNQDSSTDAATRSVSEQSGSRCPDMANATRLAAPTLLNDVCQKSLAFCLPCIMQANKQPAGTVACEELLERHGHGEFDVTSLRSSTRRRATTGSTGSTRITQSSRGSAPCTRPKAVSNSSSTSTVSSTSSVMLYVEEARAVPPASS</sequence>
<feature type="compositionally biased region" description="Polar residues" evidence="1">
    <location>
        <begin position="337"/>
        <end position="355"/>
    </location>
</feature>
<dbReference type="PANTHER" id="PTHR13510:SF44">
    <property type="entry name" value="RABENOSYN-5"/>
    <property type="match status" value="1"/>
</dbReference>
<organism evidence="2 3">
    <name type="scientific">Lagenidium giganteum</name>
    <dbReference type="NCBI Taxonomy" id="4803"/>
    <lineage>
        <taxon>Eukaryota</taxon>
        <taxon>Sar</taxon>
        <taxon>Stramenopiles</taxon>
        <taxon>Oomycota</taxon>
        <taxon>Peronosporomycetes</taxon>
        <taxon>Pythiales</taxon>
        <taxon>Pythiaceae</taxon>
    </lineage>
</organism>
<evidence type="ECO:0008006" key="4">
    <source>
        <dbReference type="Google" id="ProtNLM"/>
    </source>
</evidence>
<evidence type="ECO:0000256" key="1">
    <source>
        <dbReference type="SAM" id="MobiDB-lite"/>
    </source>
</evidence>
<proteinExistence type="predicted"/>
<feature type="region of interest" description="Disordered" evidence="1">
    <location>
        <begin position="337"/>
        <end position="357"/>
    </location>
</feature>
<comment type="caution">
    <text evidence="2">The sequence shown here is derived from an EMBL/GenBank/DDBJ whole genome shotgun (WGS) entry which is preliminary data.</text>
</comment>
<dbReference type="PANTHER" id="PTHR13510">
    <property type="entry name" value="FYVE-FINGER-CONTAINING RAB5 EFFECTOR PROTEIN RABENOSYN-5-RELATED"/>
    <property type="match status" value="1"/>
</dbReference>
<dbReference type="InterPro" id="IPR023393">
    <property type="entry name" value="START-like_dom_sf"/>
</dbReference>
<protein>
    <recommendedName>
        <fullName evidence="4">FYVE-type domain-containing protein</fullName>
    </recommendedName>
</protein>
<dbReference type="Gene3D" id="3.30.530.20">
    <property type="match status" value="1"/>
</dbReference>
<feature type="region of interest" description="Disordered" evidence="1">
    <location>
        <begin position="416"/>
        <end position="463"/>
    </location>
</feature>
<evidence type="ECO:0000313" key="3">
    <source>
        <dbReference type="Proteomes" id="UP001146120"/>
    </source>
</evidence>
<dbReference type="AlphaFoldDB" id="A0AAV2YKG2"/>
<feature type="compositionally biased region" description="Low complexity" evidence="1">
    <location>
        <begin position="451"/>
        <end position="463"/>
    </location>
</feature>
<gene>
    <name evidence="2" type="ORF">N0F65_004335</name>
</gene>
<reference evidence="2" key="1">
    <citation type="submission" date="2022-11" db="EMBL/GenBank/DDBJ databases">
        <authorList>
            <person name="Morgan W.R."/>
            <person name="Tartar A."/>
        </authorList>
    </citation>
    <scope>NUCLEOTIDE SEQUENCE</scope>
    <source>
        <strain evidence="2">ARSEF 373</strain>
    </source>
</reference>
<feature type="compositionally biased region" description="Low complexity" evidence="1">
    <location>
        <begin position="426"/>
        <end position="442"/>
    </location>
</feature>
<evidence type="ECO:0000313" key="2">
    <source>
        <dbReference type="EMBL" id="DAZ94575.1"/>
    </source>
</evidence>